<evidence type="ECO:0000256" key="3">
    <source>
        <dbReference type="ARBA" id="ARBA00022741"/>
    </source>
</evidence>
<dbReference type="GO" id="GO:0043186">
    <property type="term" value="C:P granule"/>
    <property type="evidence" value="ECO:0007669"/>
    <property type="project" value="UniProtKB-ARBA"/>
</dbReference>
<evidence type="ECO:0000256" key="6">
    <source>
        <dbReference type="ARBA" id="ARBA00022840"/>
    </source>
</evidence>
<dbReference type="GO" id="GO:0003724">
    <property type="term" value="F:RNA helicase activity"/>
    <property type="evidence" value="ECO:0007669"/>
    <property type="project" value="UniProtKB-EC"/>
</dbReference>
<evidence type="ECO:0000259" key="14">
    <source>
        <dbReference type="PROSITE" id="PS51192"/>
    </source>
</evidence>
<comment type="caution">
    <text evidence="17">The sequence shown here is derived from an EMBL/GenBank/DDBJ whole genome shotgun (WGS) entry which is preliminary data.</text>
</comment>
<comment type="function">
    <text evidence="11">RNA helicase.</text>
</comment>
<reference evidence="17 18" key="1">
    <citation type="submission" date="2020-04" db="EMBL/GenBank/DDBJ databases">
        <authorList>
            <person name="Laetsch R D."/>
            <person name="Stevens L."/>
            <person name="Kumar S."/>
            <person name="Blaxter L. M."/>
        </authorList>
    </citation>
    <scope>NUCLEOTIDE SEQUENCE [LARGE SCALE GENOMIC DNA]</scope>
</reference>
<dbReference type="Gene3D" id="3.40.50.300">
    <property type="entry name" value="P-loop containing nucleotide triphosphate hydrolases"/>
    <property type="match status" value="2"/>
</dbReference>
<evidence type="ECO:0000259" key="16">
    <source>
        <dbReference type="PROSITE" id="PS51195"/>
    </source>
</evidence>
<feature type="repeat" description="WD" evidence="9">
    <location>
        <begin position="976"/>
        <end position="1017"/>
    </location>
</feature>
<dbReference type="InterPro" id="IPR019775">
    <property type="entry name" value="WD40_repeat_CS"/>
</dbReference>
<dbReference type="PROSITE" id="PS50082">
    <property type="entry name" value="WD_REPEATS_2"/>
    <property type="match status" value="3"/>
</dbReference>
<keyword evidence="7 11" id="KW-0694">RNA-binding</keyword>
<evidence type="ECO:0000256" key="11">
    <source>
        <dbReference type="RuleBase" id="RU365068"/>
    </source>
</evidence>
<dbReference type="SMART" id="SM00487">
    <property type="entry name" value="DEXDc"/>
    <property type="match status" value="1"/>
</dbReference>
<feature type="compositionally biased region" description="Basic and acidic residues" evidence="13">
    <location>
        <begin position="628"/>
        <end position="643"/>
    </location>
</feature>
<comment type="function">
    <text evidence="8">Ribosome biogenesis factor. Involved in nucleolar processing of pre-18S ribosomal RNA. Required for optimal pre-ribosomal RNA transcription by RNA polymerase I. Part of the small subunit (SSU) processome, first precursor of the small eukaryotic ribosomal subunit. During the assembly of the SSU processome in the nucleolus, many ribosome biogenesis factors, an RNA chaperone and ribosomal proteins associate with the nascent pre-rRNA and work in concert to generate RNA folding, modifications, rearrangements and cleavage as well as targeted degradation of pre-ribosomal RNA by the RNA exosome.</text>
</comment>
<keyword evidence="18" id="KW-1185">Reference proteome</keyword>
<dbReference type="InterPro" id="IPR000629">
    <property type="entry name" value="RNA-helicase_DEAD-box_CS"/>
</dbReference>
<feature type="region of interest" description="Disordered" evidence="13">
    <location>
        <begin position="658"/>
        <end position="707"/>
    </location>
</feature>
<keyword evidence="6 11" id="KW-0067">ATP-binding</keyword>
<dbReference type="Pfam" id="PF09384">
    <property type="entry name" value="UTP15_C"/>
    <property type="match status" value="1"/>
</dbReference>
<organism evidence="17 18">
    <name type="scientific">Caenorhabditis bovis</name>
    <dbReference type="NCBI Taxonomy" id="2654633"/>
    <lineage>
        <taxon>Eukaryota</taxon>
        <taxon>Metazoa</taxon>
        <taxon>Ecdysozoa</taxon>
        <taxon>Nematoda</taxon>
        <taxon>Chromadorea</taxon>
        <taxon>Rhabditida</taxon>
        <taxon>Rhabditina</taxon>
        <taxon>Rhabditomorpha</taxon>
        <taxon>Rhabditoidea</taxon>
        <taxon>Rhabditidae</taxon>
        <taxon>Peloderinae</taxon>
        <taxon>Caenorhabditis</taxon>
    </lineage>
</organism>
<dbReference type="InterPro" id="IPR014001">
    <property type="entry name" value="Helicase_ATP-bd"/>
</dbReference>
<dbReference type="EMBL" id="CADEPM010000006">
    <property type="protein sequence ID" value="CAB3407180.1"/>
    <property type="molecule type" value="Genomic_DNA"/>
</dbReference>
<dbReference type="OrthoDB" id="10259640at2759"/>
<name>A0A8S1EZR4_9PELO</name>
<feature type="region of interest" description="Disordered" evidence="13">
    <location>
        <begin position="610"/>
        <end position="643"/>
    </location>
</feature>
<dbReference type="InterPro" id="IPR027417">
    <property type="entry name" value="P-loop_NTPase"/>
</dbReference>
<feature type="coiled-coil region" evidence="12">
    <location>
        <begin position="36"/>
        <end position="67"/>
    </location>
</feature>
<dbReference type="SUPFAM" id="SSF52540">
    <property type="entry name" value="P-loop containing nucleoside triphosphate hydrolases"/>
    <property type="match status" value="1"/>
</dbReference>
<evidence type="ECO:0000256" key="13">
    <source>
        <dbReference type="SAM" id="MobiDB-lite"/>
    </source>
</evidence>
<dbReference type="SUPFAM" id="SSF50978">
    <property type="entry name" value="WD40 repeat-like"/>
    <property type="match status" value="1"/>
</dbReference>
<dbReference type="Pfam" id="PF00271">
    <property type="entry name" value="Helicase_C"/>
    <property type="match status" value="1"/>
</dbReference>
<feature type="region of interest" description="Disordered" evidence="13">
    <location>
        <begin position="1"/>
        <end position="22"/>
    </location>
</feature>
<sequence length="1269" mass="143645">MPHTNNKQGKRKQKFKQKSRYAENYDFKSLKVLKERRNAKKRKQSLKEKEGEMLENIEENYKELMKKSTQTFLTFDDFPLSWRTLEGLKENDYKKPTDIQRETLSHALNGSDVVGAAKTGSGKTLAFVIPVLEALWRAKWSSTYGLGALVISPTRELALQIFGTINAVGKHHEFSCGLLIGGNDVSFEKNRIAGVNIIVCTPGRLLQHMDENEQMQCDQLQILVLDEADRMLDMGFARQLNSIVLNLPKNRQTLLFSATQTRNVKDLCRVCTQNPVYVSVHENSMTSTPENLKQMYALIDEHEKLNNLWSFIETFRKKKILVFVATCKQARFITEAFCALRPGVPVMGLWGTMNQTKRIESFTRFDESKAAVMIATDVASRGLDFENVEWVVQFDCPAEIEDYIHRVGRSARMEEKGNSLLFITPRQHDEMISLLQKSNIPIEESRIDPNSIKDIRVQLRALLAESSDLKKNAQKSVVAYLRSVHSMRNKKLFHLSAINLKDYSDSYGLIAAPRVRFLEKDAKRSKQKEAKNEEDENEDSAGLFSINENDDYLFAKASPSKKTPNGDDDDIAKETASTTKKALTKKLVTKVSMAKKILNKKIKVNSKKVFDDDEDGGEKSTMLSEGLDIQKAKEDMKNVDKEDRKRFRELRAKRREEKLAKKRRKMQTDDVEMDCGDDGDEPDLSWLPDPDKFKDDSDCDEDDNNTDSLEQNVLNMLEQMAQSYLPVEKFLSRKQETLNLHDDVIYWKRMQQLTVFQEPSVVSSVRISPVKPFNVASTSSVRLTLYDTSICEPLNLFSRFKKAVSSIDFRHDGRLIAIGGDEGKLRVFDIEKNTSSKVIALRVMQASQSTVKSVHFSTSGEFVYSMADDGFVKQYRVADTNYGVNAVPTIEFRAHDDSIRCGAVSKLNDHIVVTGGYDHKVRVWDIRSKQNVAELDCEYPVESVLFMPGEQLISTAAGPVVKVWDLTGGGRQIAALQAHYKTVTALRLATNSTCLLTAGIDKRINVFKTTNYSLLHSWSMPAPVLDFDISKDDKTMAIGMGNLLAIYKRADIKKEVTATAVHEKKRSLIRTSAPPTKLVELNQKSRKTEAVAKSADKVKLNRIDALFAGYKHSAVIRQLFNGKFQSSIDASVVSYLRAIILRDAIHRAIAGQDLVVQKNLLRFLSHNLFKSQYFPVLKIVAEAYFEVYSNEVERGRLFEQVKFLRTAIARELEVQKMICSLIGSVEVILTTSKANVQNDSSNDLLSGDDIFGEPIVIDNGFEEKATNNL</sequence>
<dbReference type="InterPro" id="IPR015943">
    <property type="entry name" value="WD40/YVTN_repeat-like_dom_sf"/>
</dbReference>
<keyword evidence="5 11" id="KW-0347">Helicase</keyword>
<dbReference type="GO" id="GO:0003723">
    <property type="term" value="F:RNA binding"/>
    <property type="evidence" value="ECO:0007669"/>
    <property type="project" value="UniProtKB-UniRule"/>
</dbReference>
<feature type="repeat" description="WD" evidence="9">
    <location>
        <begin position="892"/>
        <end position="934"/>
    </location>
</feature>
<feature type="domain" description="DEAD-box RNA helicase Q" evidence="16">
    <location>
        <begin position="73"/>
        <end position="101"/>
    </location>
</feature>
<dbReference type="Pfam" id="PF13959">
    <property type="entry name" value="CTE_SPB4"/>
    <property type="match status" value="1"/>
</dbReference>
<dbReference type="PROSITE" id="PS51194">
    <property type="entry name" value="HELICASE_CTER"/>
    <property type="match status" value="1"/>
</dbReference>
<dbReference type="Gene3D" id="2.130.10.10">
    <property type="entry name" value="YVTN repeat-like/Quinoprotein amine dehydrogenase"/>
    <property type="match status" value="1"/>
</dbReference>
<evidence type="ECO:0000256" key="4">
    <source>
        <dbReference type="ARBA" id="ARBA00022801"/>
    </source>
</evidence>
<dbReference type="InterPro" id="IPR025313">
    <property type="entry name" value="SPB4-like_CTE"/>
</dbReference>
<dbReference type="PROSITE" id="PS51195">
    <property type="entry name" value="Q_MOTIF"/>
    <property type="match status" value="1"/>
</dbReference>
<feature type="compositionally biased region" description="Acidic residues" evidence="13">
    <location>
        <begin position="669"/>
        <end position="683"/>
    </location>
</feature>
<dbReference type="PROSITE" id="PS00039">
    <property type="entry name" value="DEAD_ATP_HELICASE"/>
    <property type="match status" value="1"/>
</dbReference>
<protein>
    <recommendedName>
        <fullName evidence="11">ATP-dependent RNA helicase</fullName>
        <ecNumber evidence="11">3.6.4.13</ecNumber>
    </recommendedName>
</protein>
<dbReference type="CDD" id="cd18787">
    <property type="entry name" value="SF2_C_DEAD"/>
    <property type="match status" value="1"/>
</dbReference>
<dbReference type="InterPro" id="IPR001650">
    <property type="entry name" value="Helicase_C-like"/>
</dbReference>
<keyword evidence="3 11" id="KW-0547">Nucleotide-binding</keyword>
<evidence type="ECO:0000256" key="10">
    <source>
        <dbReference type="PROSITE-ProRule" id="PRU00552"/>
    </source>
</evidence>
<accession>A0A8S1EZR4</accession>
<feature type="short sequence motif" description="Q motif" evidence="10">
    <location>
        <begin position="73"/>
        <end position="101"/>
    </location>
</feature>
<dbReference type="SMART" id="SM00320">
    <property type="entry name" value="WD40"/>
    <property type="match status" value="7"/>
</dbReference>
<dbReference type="SMART" id="SM00490">
    <property type="entry name" value="HELICc"/>
    <property type="match status" value="1"/>
</dbReference>
<evidence type="ECO:0000256" key="12">
    <source>
        <dbReference type="SAM" id="Coils"/>
    </source>
</evidence>
<evidence type="ECO:0000256" key="5">
    <source>
        <dbReference type="ARBA" id="ARBA00022806"/>
    </source>
</evidence>
<dbReference type="EC" id="3.6.4.13" evidence="11"/>
<dbReference type="Proteomes" id="UP000494206">
    <property type="component" value="Unassembled WGS sequence"/>
</dbReference>
<dbReference type="PROSITE" id="PS00678">
    <property type="entry name" value="WD_REPEATS_1"/>
    <property type="match status" value="1"/>
</dbReference>
<dbReference type="PROSITE" id="PS50294">
    <property type="entry name" value="WD_REPEATS_REGION"/>
    <property type="match status" value="1"/>
</dbReference>
<dbReference type="SMART" id="SM01178">
    <property type="entry name" value="DUF4217"/>
    <property type="match status" value="1"/>
</dbReference>
<keyword evidence="1 9" id="KW-0853">WD repeat</keyword>
<evidence type="ECO:0000256" key="8">
    <source>
        <dbReference type="ARBA" id="ARBA00045437"/>
    </source>
</evidence>
<dbReference type="GO" id="GO:0016787">
    <property type="term" value="F:hydrolase activity"/>
    <property type="evidence" value="ECO:0007669"/>
    <property type="project" value="UniProtKB-KW"/>
</dbReference>
<feature type="compositionally biased region" description="Basic residues" evidence="13">
    <location>
        <begin position="8"/>
        <end position="19"/>
    </location>
</feature>
<evidence type="ECO:0000256" key="7">
    <source>
        <dbReference type="ARBA" id="ARBA00022884"/>
    </source>
</evidence>
<feature type="domain" description="Helicase ATP-binding" evidence="14">
    <location>
        <begin position="104"/>
        <end position="278"/>
    </location>
</feature>
<dbReference type="GO" id="GO:0005524">
    <property type="term" value="F:ATP binding"/>
    <property type="evidence" value="ECO:0007669"/>
    <property type="project" value="UniProtKB-UniRule"/>
</dbReference>
<comment type="similarity">
    <text evidence="11">Belongs to the DEAD box helicase family.</text>
</comment>
<evidence type="ECO:0000256" key="9">
    <source>
        <dbReference type="PROSITE-ProRule" id="PRU00221"/>
    </source>
</evidence>
<evidence type="ECO:0000313" key="17">
    <source>
        <dbReference type="EMBL" id="CAB3407180.1"/>
    </source>
</evidence>
<dbReference type="InterPro" id="IPR001680">
    <property type="entry name" value="WD40_rpt"/>
</dbReference>
<evidence type="ECO:0000259" key="15">
    <source>
        <dbReference type="PROSITE" id="PS51194"/>
    </source>
</evidence>
<evidence type="ECO:0000256" key="2">
    <source>
        <dbReference type="ARBA" id="ARBA00022737"/>
    </source>
</evidence>
<dbReference type="AlphaFoldDB" id="A0A8S1EZR4"/>
<keyword evidence="4 11" id="KW-0378">Hydrolase</keyword>
<dbReference type="Pfam" id="PF00270">
    <property type="entry name" value="DEAD"/>
    <property type="match status" value="1"/>
</dbReference>
<keyword evidence="12" id="KW-0175">Coiled coil</keyword>
<keyword evidence="2" id="KW-0677">Repeat</keyword>
<dbReference type="CDD" id="cd17941">
    <property type="entry name" value="DEADc_DDX10"/>
    <property type="match status" value="1"/>
</dbReference>
<proteinExistence type="inferred from homology"/>
<dbReference type="InterPro" id="IPR018983">
    <property type="entry name" value="U3_snoRNA-assocProt_15_C"/>
</dbReference>
<comment type="catalytic activity">
    <reaction evidence="11">
        <text>ATP + H2O = ADP + phosphate + H(+)</text>
        <dbReference type="Rhea" id="RHEA:13065"/>
        <dbReference type="ChEBI" id="CHEBI:15377"/>
        <dbReference type="ChEBI" id="CHEBI:15378"/>
        <dbReference type="ChEBI" id="CHEBI:30616"/>
        <dbReference type="ChEBI" id="CHEBI:43474"/>
        <dbReference type="ChEBI" id="CHEBI:456216"/>
        <dbReference type="EC" id="3.6.4.13"/>
    </reaction>
</comment>
<feature type="domain" description="Helicase C-terminal" evidence="15">
    <location>
        <begin position="291"/>
        <end position="463"/>
    </location>
</feature>
<dbReference type="GO" id="GO:0005730">
    <property type="term" value="C:nucleolus"/>
    <property type="evidence" value="ECO:0007669"/>
    <property type="project" value="InterPro"/>
</dbReference>
<dbReference type="InterPro" id="IPR011545">
    <property type="entry name" value="DEAD/DEAH_box_helicase_dom"/>
</dbReference>
<dbReference type="GO" id="GO:0006364">
    <property type="term" value="P:rRNA processing"/>
    <property type="evidence" value="ECO:0007669"/>
    <property type="project" value="InterPro"/>
</dbReference>
<evidence type="ECO:0000256" key="1">
    <source>
        <dbReference type="ARBA" id="ARBA00022574"/>
    </source>
</evidence>
<comment type="domain">
    <text evidence="11">The Q motif is unique to and characteristic of the DEAD box family of RNA helicases and controls ATP binding and hydrolysis.</text>
</comment>
<gene>
    <name evidence="17" type="ORF">CBOVIS_LOCUS9144</name>
</gene>
<dbReference type="InterPro" id="IPR014014">
    <property type="entry name" value="RNA_helicase_DEAD_Q_motif"/>
</dbReference>
<feature type="repeat" description="WD" evidence="9">
    <location>
        <begin position="797"/>
        <end position="838"/>
    </location>
</feature>
<evidence type="ECO:0000313" key="18">
    <source>
        <dbReference type="Proteomes" id="UP000494206"/>
    </source>
</evidence>
<dbReference type="InterPro" id="IPR036322">
    <property type="entry name" value="WD40_repeat_dom_sf"/>
</dbReference>
<dbReference type="Pfam" id="PF00400">
    <property type="entry name" value="WD40"/>
    <property type="match status" value="3"/>
</dbReference>
<dbReference type="PANTHER" id="PTHR24031">
    <property type="entry name" value="RNA HELICASE"/>
    <property type="match status" value="1"/>
</dbReference>
<dbReference type="PROSITE" id="PS51192">
    <property type="entry name" value="HELICASE_ATP_BIND_1"/>
    <property type="match status" value="1"/>
</dbReference>